<dbReference type="Proteomes" id="UP001165089">
    <property type="component" value="Unassembled WGS sequence"/>
</dbReference>
<comment type="similarity">
    <text evidence="2 6">Belongs to the flagella basal body rod proteins family.</text>
</comment>
<dbReference type="RefSeq" id="WP_285725173.1">
    <property type="nucleotide sequence ID" value="NZ_BSDD01000003.1"/>
</dbReference>
<evidence type="ECO:0000256" key="3">
    <source>
        <dbReference type="ARBA" id="ARBA00014376"/>
    </source>
</evidence>
<dbReference type="InterPro" id="IPR001444">
    <property type="entry name" value="Flag_bb_rod_N"/>
</dbReference>
<name>A0ABQ5Q7P9_9BACT</name>
<evidence type="ECO:0000256" key="5">
    <source>
        <dbReference type="ARBA" id="ARBA00024934"/>
    </source>
</evidence>
<accession>A0ABQ5Q7P9</accession>
<dbReference type="EMBL" id="BSDD01000003">
    <property type="protein sequence ID" value="GLH70431.1"/>
    <property type="molecule type" value="Genomic_DNA"/>
</dbReference>
<comment type="function">
    <text evidence="5 6">Structural component of flagellum, the bacterial motility apparatus. Part of the rod structure of flagellar basal body.</text>
</comment>
<reference evidence="9 10" key="1">
    <citation type="journal article" date="2023" name="Antonie Van Leeuwenhoek">
        <title>Mesoterricola silvestris gen. nov., sp. nov., Mesoterricola sediminis sp. nov., Geothrix oryzae sp. nov., Geothrix edaphica sp. nov., Geothrix rubra sp. nov., and Geothrix limicola sp. nov., six novel members of Acidobacteriota isolated from soils.</title>
        <authorList>
            <person name="Itoh H."/>
            <person name="Sugisawa Y."/>
            <person name="Mise K."/>
            <person name="Xu Z."/>
            <person name="Kuniyasu M."/>
            <person name="Ushijima N."/>
            <person name="Kawano K."/>
            <person name="Kobayashi E."/>
            <person name="Shiratori Y."/>
            <person name="Masuda Y."/>
            <person name="Senoo K."/>
        </authorList>
    </citation>
    <scope>NUCLEOTIDE SEQUENCE [LARGE SCALE GENOMIC DNA]</scope>
    <source>
        <strain evidence="9 10">Red803</strain>
    </source>
</reference>
<evidence type="ECO:0000256" key="1">
    <source>
        <dbReference type="ARBA" id="ARBA00004117"/>
    </source>
</evidence>
<evidence type="ECO:0000313" key="10">
    <source>
        <dbReference type="Proteomes" id="UP001165089"/>
    </source>
</evidence>
<keyword evidence="4 6" id="KW-0975">Bacterial flagellum</keyword>
<evidence type="ECO:0000256" key="6">
    <source>
        <dbReference type="PIRNR" id="PIRNR002889"/>
    </source>
</evidence>
<keyword evidence="9" id="KW-0282">Flagellum</keyword>
<comment type="subunit">
    <text evidence="6">The basal body constitutes a major portion of the flagellar organelle and consists of a number of rings mounted on a central rod.</text>
</comment>
<evidence type="ECO:0000256" key="2">
    <source>
        <dbReference type="ARBA" id="ARBA00009677"/>
    </source>
</evidence>
<dbReference type="InterPro" id="IPR006300">
    <property type="entry name" value="FlgB"/>
</dbReference>
<protein>
    <recommendedName>
        <fullName evidence="3 6">Flagellar basal body rod protein FlgB</fullName>
    </recommendedName>
</protein>
<evidence type="ECO:0000259" key="8">
    <source>
        <dbReference type="Pfam" id="PF00460"/>
    </source>
</evidence>
<keyword evidence="10" id="KW-1185">Reference proteome</keyword>
<comment type="subcellular location">
    <subcellularLocation>
        <location evidence="1 6">Bacterial flagellum basal body</location>
    </subcellularLocation>
</comment>
<comment type="caution">
    <text evidence="9">The sequence shown here is derived from an EMBL/GenBank/DDBJ whole genome shotgun (WGS) entry which is preliminary data.</text>
</comment>
<organism evidence="9 10">
    <name type="scientific">Geothrix rubra</name>
    <dbReference type="NCBI Taxonomy" id="2927977"/>
    <lineage>
        <taxon>Bacteria</taxon>
        <taxon>Pseudomonadati</taxon>
        <taxon>Acidobacteriota</taxon>
        <taxon>Holophagae</taxon>
        <taxon>Holophagales</taxon>
        <taxon>Holophagaceae</taxon>
        <taxon>Geothrix</taxon>
    </lineage>
</organism>
<dbReference type="NCBIfam" id="TIGR01396">
    <property type="entry name" value="FlgB"/>
    <property type="match status" value="1"/>
</dbReference>
<feature type="compositionally biased region" description="Polar residues" evidence="7">
    <location>
        <begin position="60"/>
        <end position="69"/>
    </location>
</feature>
<dbReference type="Pfam" id="PF00460">
    <property type="entry name" value="Flg_bb_rod"/>
    <property type="match status" value="1"/>
</dbReference>
<keyword evidence="9" id="KW-0969">Cilium</keyword>
<proteinExistence type="inferred from homology"/>
<feature type="compositionally biased region" description="Basic and acidic residues" evidence="7">
    <location>
        <begin position="90"/>
        <end position="104"/>
    </location>
</feature>
<feature type="domain" description="Flagellar basal body rod protein N-terminal" evidence="8">
    <location>
        <begin position="18"/>
        <end position="41"/>
    </location>
</feature>
<feature type="region of interest" description="Disordered" evidence="7">
    <location>
        <begin position="56"/>
        <end position="104"/>
    </location>
</feature>
<evidence type="ECO:0000256" key="7">
    <source>
        <dbReference type="SAM" id="MobiDB-lite"/>
    </source>
</evidence>
<sequence>MFDLVSGNAMIQLMDRSMTLASQRQTLIASNLANIDTPGYRTRDFDFEGALKAALAEGDGQQSPASLARTSPMHLQGSPGAEFPATTDPVRPDSERNDGNDVSLDRENMLMARTQMAYQNASNFMQVELRKMYFLIRESVAH</sequence>
<dbReference type="PIRSF" id="PIRSF002889">
    <property type="entry name" value="Rod_FlgB"/>
    <property type="match status" value="1"/>
</dbReference>
<gene>
    <name evidence="9" type="primary">flgB</name>
    <name evidence="9" type="ORF">GETHPA_19640</name>
</gene>
<evidence type="ECO:0000313" key="9">
    <source>
        <dbReference type="EMBL" id="GLH70431.1"/>
    </source>
</evidence>
<evidence type="ECO:0000256" key="4">
    <source>
        <dbReference type="ARBA" id="ARBA00023143"/>
    </source>
</evidence>
<keyword evidence="9" id="KW-0966">Cell projection</keyword>